<gene>
    <name evidence="2" type="ORF">BN9_046960</name>
</gene>
<reference evidence="2 3" key="1">
    <citation type="submission" date="2012-05" db="EMBL/GenBank/DDBJ databases">
        <title>Recombination and specialization in a pathogen metapopulation.</title>
        <authorList>
            <person name="Gardiner A."/>
            <person name="Kemen E."/>
            <person name="Schultz-Larsen T."/>
            <person name="MacLean D."/>
            <person name="Van Oosterhout C."/>
            <person name="Jones J.D.G."/>
        </authorList>
    </citation>
    <scope>NUCLEOTIDE SEQUENCE [LARGE SCALE GENOMIC DNA]</scope>
    <source>
        <strain evidence="2 3">Ac Nc2</strain>
    </source>
</reference>
<proteinExistence type="predicted"/>
<dbReference type="Proteomes" id="UP000053237">
    <property type="component" value="Unassembled WGS sequence"/>
</dbReference>
<protein>
    <submittedName>
        <fullName evidence="2">Uncharacterized protein</fullName>
    </submittedName>
</protein>
<feature type="region of interest" description="Disordered" evidence="1">
    <location>
        <begin position="283"/>
        <end position="326"/>
    </location>
</feature>
<organism evidence="2 3">
    <name type="scientific">Albugo candida</name>
    <dbReference type="NCBI Taxonomy" id="65357"/>
    <lineage>
        <taxon>Eukaryota</taxon>
        <taxon>Sar</taxon>
        <taxon>Stramenopiles</taxon>
        <taxon>Oomycota</taxon>
        <taxon>Peronosporomycetes</taxon>
        <taxon>Albuginales</taxon>
        <taxon>Albuginaceae</taxon>
        <taxon>Albugo</taxon>
    </lineage>
</organism>
<evidence type="ECO:0000313" key="3">
    <source>
        <dbReference type="Proteomes" id="UP000053237"/>
    </source>
</evidence>
<feature type="compositionally biased region" description="Basic and acidic residues" evidence="1">
    <location>
        <begin position="310"/>
        <end position="326"/>
    </location>
</feature>
<evidence type="ECO:0000256" key="1">
    <source>
        <dbReference type="SAM" id="MobiDB-lite"/>
    </source>
</evidence>
<keyword evidence="3" id="KW-1185">Reference proteome</keyword>
<dbReference type="AlphaFoldDB" id="A0A024GC79"/>
<feature type="compositionally biased region" description="Polar residues" evidence="1">
    <location>
        <begin position="285"/>
        <end position="296"/>
    </location>
</feature>
<comment type="caution">
    <text evidence="2">The sequence shown here is derived from an EMBL/GenBank/DDBJ whole genome shotgun (WGS) entry which is preliminary data.</text>
</comment>
<name>A0A024GC79_9STRA</name>
<evidence type="ECO:0000313" key="2">
    <source>
        <dbReference type="EMBL" id="CCI43912.1"/>
    </source>
</evidence>
<accession>A0A024GC79</accession>
<dbReference type="EMBL" id="CAIX01000058">
    <property type="protein sequence ID" value="CCI43912.1"/>
    <property type="molecule type" value="Genomic_DNA"/>
</dbReference>
<dbReference type="InParanoid" id="A0A024GC79"/>
<sequence length="326" mass="37020">MRSVHLENEEPIWGLQVEIAREKTGPNNPQVYKMMFYKNGESQSDLFQRCLPGAKVIVAYPQKKNPYRERVVKPPGGVSKKIQSHYRLGTRANHEPAISYCWTVSQSQLNLLYNEKKVIFDEISKVMILDPDFFINEAPRGIYSFEWEKGDGPIAYAVDTSRISEWRDFKPEGELPIEVMIEGTLVPQQRFHILLSANSNQPSKEVYDALQKGSNPDIKIKVKIPDSATNSFVEKSLQIGLKDLKSRTASYFVLGAESLRMFRISIDNREGEHMYQITPYEENSEWSAQNSAVETSSTDEEMPITLPNASREDSASKVGDSDAKSN</sequence>